<evidence type="ECO:0000256" key="2">
    <source>
        <dbReference type="ARBA" id="ARBA00022840"/>
    </source>
</evidence>
<dbReference type="InterPro" id="IPR027417">
    <property type="entry name" value="P-loop_NTPase"/>
</dbReference>
<reference evidence="5 6" key="1">
    <citation type="submission" date="2013-12" db="EMBL/GenBank/DDBJ databases">
        <title>Draft genome of the parsitic nematode Ancylostoma duodenale.</title>
        <authorList>
            <person name="Mitreva M."/>
        </authorList>
    </citation>
    <scope>NUCLEOTIDE SEQUENCE [LARGE SCALE GENOMIC DNA]</scope>
    <source>
        <strain evidence="5 6">Zhejiang</strain>
    </source>
</reference>
<dbReference type="PANTHER" id="PTHR10606">
    <property type="entry name" value="6-PHOSPHOFRUCTO-2-KINASE/FRUCTOSE-2,6-BISPHOSPHATASE"/>
    <property type="match status" value="1"/>
</dbReference>
<evidence type="ECO:0000256" key="3">
    <source>
        <dbReference type="SAM" id="Coils"/>
    </source>
</evidence>
<protein>
    <submittedName>
        <fullName evidence="5">6-phosphofructo-2-kinase</fullName>
    </submittedName>
</protein>
<dbReference type="OrthoDB" id="267323at2759"/>
<keyword evidence="5" id="KW-0418">Kinase</keyword>
<dbReference type="GO" id="GO:0005829">
    <property type="term" value="C:cytosol"/>
    <property type="evidence" value="ECO:0007669"/>
    <property type="project" value="TreeGrafter"/>
</dbReference>
<dbReference type="AlphaFoldDB" id="A0A0C2FNX9"/>
<feature type="coiled-coil region" evidence="3">
    <location>
        <begin position="113"/>
        <end position="140"/>
    </location>
</feature>
<dbReference type="PANTHER" id="PTHR10606:SF70">
    <property type="entry name" value="6-PHOSPHOFRUCTO-2-KINASE DOMAIN-CONTAINING PROTEIN"/>
    <property type="match status" value="1"/>
</dbReference>
<dbReference type="GO" id="GO:0004331">
    <property type="term" value="F:fructose-2,6-bisphosphate 2-phosphatase activity"/>
    <property type="evidence" value="ECO:0007669"/>
    <property type="project" value="TreeGrafter"/>
</dbReference>
<keyword evidence="2" id="KW-0067">ATP-binding</keyword>
<keyword evidence="5" id="KW-0808">Transferase</keyword>
<dbReference type="Proteomes" id="UP000054047">
    <property type="component" value="Unassembled WGS sequence"/>
</dbReference>
<keyword evidence="1" id="KW-0547">Nucleotide-binding</keyword>
<keyword evidence="3" id="KW-0175">Coiled coil</keyword>
<evidence type="ECO:0000259" key="4">
    <source>
        <dbReference type="Pfam" id="PF01591"/>
    </source>
</evidence>
<dbReference type="GO" id="GO:0006003">
    <property type="term" value="P:fructose 2,6-bisphosphate metabolic process"/>
    <property type="evidence" value="ECO:0007669"/>
    <property type="project" value="InterPro"/>
</dbReference>
<dbReference type="FunFam" id="3.40.50.300:FF:003779">
    <property type="entry name" value="6-phosphofructo 2-kinase/fructose 2,6-bisphosphatase short form"/>
    <property type="match status" value="1"/>
</dbReference>
<dbReference type="EMBL" id="KN750127">
    <property type="protein sequence ID" value="KIH50305.1"/>
    <property type="molecule type" value="Genomic_DNA"/>
</dbReference>
<gene>
    <name evidence="5" type="ORF">ANCDUO_19617</name>
</gene>
<dbReference type="GO" id="GO:0005524">
    <property type="term" value="F:ATP binding"/>
    <property type="evidence" value="ECO:0007669"/>
    <property type="project" value="UniProtKB-KW"/>
</dbReference>
<dbReference type="Pfam" id="PF01591">
    <property type="entry name" value="6PF2K"/>
    <property type="match status" value="1"/>
</dbReference>
<evidence type="ECO:0000256" key="1">
    <source>
        <dbReference type="ARBA" id="ARBA00022741"/>
    </source>
</evidence>
<dbReference type="InterPro" id="IPR013079">
    <property type="entry name" value="6Phosfructo_kin"/>
</dbReference>
<evidence type="ECO:0000313" key="5">
    <source>
        <dbReference type="EMBL" id="KIH50305.1"/>
    </source>
</evidence>
<dbReference type="GO" id="GO:0003873">
    <property type="term" value="F:6-phosphofructo-2-kinase activity"/>
    <property type="evidence" value="ECO:0007669"/>
    <property type="project" value="InterPro"/>
</dbReference>
<name>A0A0C2FNX9_9BILA</name>
<dbReference type="PIRSF" id="PIRSF000709">
    <property type="entry name" value="6PFK_2-Ptase"/>
    <property type="match status" value="1"/>
</dbReference>
<dbReference type="Gene3D" id="3.40.50.300">
    <property type="entry name" value="P-loop containing nucleotide triphosphate hydrolases"/>
    <property type="match status" value="1"/>
</dbReference>
<evidence type="ECO:0000313" key="6">
    <source>
        <dbReference type="Proteomes" id="UP000054047"/>
    </source>
</evidence>
<dbReference type="SUPFAM" id="SSF52540">
    <property type="entry name" value="P-loop containing nucleoside triphosphate hydrolases"/>
    <property type="match status" value="1"/>
</dbReference>
<dbReference type="GO" id="GO:0006000">
    <property type="term" value="P:fructose metabolic process"/>
    <property type="evidence" value="ECO:0007669"/>
    <property type="project" value="InterPro"/>
</dbReference>
<feature type="domain" description="6-phosphofructo-2-kinase" evidence="4">
    <location>
        <begin position="9"/>
        <end position="181"/>
    </location>
</feature>
<keyword evidence="6" id="KW-1185">Reference proteome</keyword>
<dbReference type="PRINTS" id="PR00991">
    <property type="entry name" value="6PFRUCTKNASE"/>
</dbReference>
<sequence>LFYRVFFSAFNVGEYRRKACKDGEFDFFSPYNVKGTKIREYRMRSFGYRGHGEILDATNTTRSRRRLLVDFCKRAVLAPAFRVFFVESVCDDPDIINSNITEVKINSPDYKGIMSEEEAIEDFTKRIENYKLQYEPLDEEIDDDLSFIKVINAGKSFYVHNVKGHIQSRVVYFLMNIHLLPRSIYLTRVSFVF</sequence>
<dbReference type="InterPro" id="IPR003094">
    <property type="entry name" value="6Pfruct_kin"/>
</dbReference>
<organism evidence="5 6">
    <name type="scientific">Ancylostoma duodenale</name>
    <dbReference type="NCBI Taxonomy" id="51022"/>
    <lineage>
        <taxon>Eukaryota</taxon>
        <taxon>Metazoa</taxon>
        <taxon>Ecdysozoa</taxon>
        <taxon>Nematoda</taxon>
        <taxon>Chromadorea</taxon>
        <taxon>Rhabditida</taxon>
        <taxon>Rhabditina</taxon>
        <taxon>Rhabditomorpha</taxon>
        <taxon>Strongyloidea</taxon>
        <taxon>Ancylostomatidae</taxon>
        <taxon>Ancylostomatinae</taxon>
        <taxon>Ancylostoma</taxon>
    </lineage>
</organism>
<proteinExistence type="predicted"/>
<feature type="non-terminal residue" evidence="5">
    <location>
        <position position="1"/>
    </location>
</feature>
<accession>A0A0C2FNX9</accession>